<dbReference type="Proteomes" id="UP000815325">
    <property type="component" value="Unassembled WGS sequence"/>
</dbReference>
<dbReference type="InterPro" id="IPR036869">
    <property type="entry name" value="J_dom_sf"/>
</dbReference>
<feature type="domain" description="J" evidence="3">
    <location>
        <begin position="15"/>
        <end position="79"/>
    </location>
</feature>
<dbReference type="SMART" id="SM00271">
    <property type="entry name" value="DnaJ"/>
    <property type="match status" value="1"/>
</dbReference>
<name>A0ABQ7GBP5_DUNSA</name>
<dbReference type="CDD" id="cd06257">
    <property type="entry name" value="DnaJ"/>
    <property type="match status" value="1"/>
</dbReference>
<dbReference type="InterPro" id="IPR001623">
    <property type="entry name" value="DnaJ_domain"/>
</dbReference>
<dbReference type="PANTHER" id="PTHR24078">
    <property type="entry name" value="DNAJ HOMOLOG SUBFAMILY C MEMBER"/>
    <property type="match status" value="1"/>
</dbReference>
<feature type="region of interest" description="Disordered" evidence="2">
    <location>
        <begin position="342"/>
        <end position="365"/>
    </location>
</feature>
<dbReference type="PRINTS" id="PR00625">
    <property type="entry name" value="JDOMAIN"/>
</dbReference>
<feature type="compositionally biased region" description="Low complexity" evidence="2">
    <location>
        <begin position="356"/>
        <end position="365"/>
    </location>
</feature>
<dbReference type="CDD" id="cd10747">
    <property type="entry name" value="DnaJ_C"/>
    <property type="match status" value="1"/>
</dbReference>
<evidence type="ECO:0000313" key="4">
    <source>
        <dbReference type="EMBL" id="KAF5832029.1"/>
    </source>
</evidence>
<dbReference type="PROSITE" id="PS50076">
    <property type="entry name" value="DNAJ_2"/>
    <property type="match status" value="1"/>
</dbReference>
<keyword evidence="1" id="KW-0143">Chaperone</keyword>
<dbReference type="Gene3D" id="2.60.260.20">
    <property type="entry name" value="Urease metallochaperone UreE, N-terminal domain"/>
    <property type="match status" value="2"/>
</dbReference>
<dbReference type="SUPFAM" id="SSF49493">
    <property type="entry name" value="HSP40/DnaJ peptide-binding domain"/>
    <property type="match status" value="2"/>
</dbReference>
<dbReference type="Gene3D" id="1.10.287.110">
    <property type="entry name" value="DnaJ domain"/>
    <property type="match status" value="1"/>
</dbReference>
<sequence>MPSEEATKATARGLDYYECLGLTRNADVLEIRRTFRRLALKYHPDCNKDVDSKEEFARICEAYDVLSDPKRKGFYDLYGEHGLKDGEMDAQGGLKGGIYQFDPELGPHQVFARFFGTSNPYEALDAISAQFEAMTTQDPPKKGKNKVYTVELTLEEIYFGCLKKVTHKRKVLHENGECTEEQRTLTIDVKSGLPSGTRFVFEGEGNKVPKKEPGFVVFVLKPLPHDRFLRRGSDLVHKLTLPLYQALIGTSVDVQTLDHRTLSIPIADVVTPGYKRVVPGEGMPKPTGGKGDLILEVELLFPTHITETQKMLIKSAFFLPGAPSKEQHKALRQYEQAFKDPLHGWATNLPKEEGLPQQQQPQKQH</sequence>
<dbReference type="Pfam" id="PF00226">
    <property type="entry name" value="DnaJ"/>
    <property type="match status" value="1"/>
</dbReference>
<comment type="caution">
    <text evidence="4">The sequence shown here is derived from an EMBL/GenBank/DDBJ whole genome shotgun (WGS) entry which is preliminary data.</text>
</comment>
<keyword evidence="5" id="KW-1185">Reference proteome</keyword>
<dbReference type="Pfam" id="PF01556">
    <property type="entry name" value="DnaJ_C"/>
    <property type="match status" value="1"/>
</dbReference>
<dbReference type="PROSITE" id="PS00636">
    <property type="entry name" value="DNAJ_1"/>
    <property type="match status" value="1"/>
</dbReference>
<evidence type="ECO:0000313" key="5">
    <source>
        <dbReference type="Proteomes" id="UP000815325"/>
    </source>
</evidence>
<evidence type="ECO:0000259" key="3">
    <source>
        <dbReference type="PROSITE" id="PS50076"/>
    </source>
</evidence>
<dbReference type="PANTHER" id="PTHR24078:SF519">
    <property type="entry name" value="DNAJ HOMOLOG SUBFAMILY B MEMBER 13"/>
    <property type="match status" value="1"/>
</dbReference>
<accession>A0ABQ7GBP5</accession>
<dbReference type="InterPro" id="IPR051339">
    <property type="entry name" value="DnaJ_subfamily_B"/>
</dbReference>
<protein>
    <submittedName>
        <fullName evidence="4">Radial spoke protein 16</fullName>
    </submittedName>
</protein>
<organism evidence="4 5">
    <name type="scientific">Dunaliella salina</name>
    <name type="common">Green alga</name>
    <name type="synonym">Protococcus salinus</name>
    <dbReference type="NCBI Taxonomy" id="3046"/>
    <lineage>
        <taxon>Eukaryota</taxon>
        <taxon>Viridiplantae</taxon>
        <taxon>Chlorophyta</taxon>
        <taxon>core chlorophytes</taxon>
        <taxon>Chlorophyceae</taxon>
        <taxon>CS clade</taxon>
        <taxon>Chlamydomonadales</taxon>
        <taxon>Dunaliellaceae</taxon>
        <taxon>Dunaliella</taxon>
    </lineage>
</organism>
<dbReference type="InterPro" id="IPR018253">
    <property type="entry name" value="DnaJ_domain_CS"/>
</dbReference>
<reference evidence="4" key="1">
    <citation type="submission" date="2017-08" db="EMBL/GenBank/DDBJ databases">
        <authorList>
            <person name="Polle J.E."/>
            <person name="Barry K."/>
            <person name="Cushman J."/>
            <person name="Schmutz J."/>
            <person name="Tran D."/>
            <person name="Hathwaick L.T."/>
            <person name="Yim W.C."/>
            <person name="Jenkins J."/>
            <person name="Mckie-Krisberg Z.M."/>
            <person name="Prochnik S."/>
            <person name="Lindquist E."/>
            <person name="Dockter R.B."/>
            <person name="Adam C."/>
            <person name="Molina H."/>
            <person name="Bunkerborg J."/>
            <person name="Jin E."/>
            <person name="Buchheim M."/>
            <person name="Magnuson J."/>
        </authorList>
    </citation>
    <scope>NUCLEOTIDE SEQUENCE</scope>
    <source>
        <strain evidence="4">CCAP 19/18</strain>
    </source>
</reference>
<gene>
    <name evidence="4" type="ORF">DUNSADRAFT_12209</name>
</gene>
<proteinExistence type="predicted"/>
<evidence type="ECO:0000256" key="1">
    <source>
        <dbReference type="ARBA" id="ARBA00023186"/>
    </source>
</evidence>
<dbReference type="EMBL" id="MU069902">
    <property type="protein sequence ID" value="KAF5832029.1"/>
    <property type="molecule type" value="Genomic_DNA"/>
</dbReference>
<dbReference type="InterPro" id="IPR002939">
    <property type="entry name" value="DnaJ_C"/>
</dbReference>
<evidence type="ECO:0000256" key="2">
    <source>
        <dbReference type="SAM" id="MobiDB-lite"/>
    </source>
</evidence>
<dbReference type="SUPFAM" id="SSF46565">
    <property type="entry name" value="Chaperone J-domain"/>
    <property type="match status" value="1"/>
</dbReference>
<dbReference type="InterPro" id="IPR008971">
    <property type="entry name" value="HSP40/DnaJ_pept-bd"/>
</dbReference>